<dbReference type="InterPro" id="IPR035963">
    <property type="entry name" value="FERM_2"/>
</dbReference>
<dbReference type="Gene3D" id="2.30.29.30">
    <property type="entry name" value="Pleckstrin-homology domain (PH domain)/Phosphotyrosine-binding domain (PTB)"/>
    <property type="match status" value="1"/>
</dbReference>
<evidence type="ECO:0000259" key="7">
    <source>
        <dbReference type="PROSITE" id="PS50020"/>
    </source>
</evidence>
<dbReference type="SMART" id="SM00295">
    <property type="entry name" value="B41"/>
    <property type="match status" value="1"/>
</dbReference>
<dbReference type="SUPFAM" id="SSF51045">
    <property type="entry name" value="WW domain"/>
    <property type="match status" value="1"/>
</dbReference>
<dbReference type="InterPro" id="IPR000299">
    <property type="entry name" value="FERM_domain"/>
</dbReference>
<organism evidence="10 12">
    <name type="scientific">Plasmodiophora brassicae</name>
    <name type="common">Clubroot disease agent</name>
    <dbReference type="NCBI Taxonomy" id="37360"/>
    <lineage>
        <taxon>Eukaryota</taxon>
        <taxon>Sar</taxon>
        <taxon>Rhizaria</taxon>
        <taxon>Endomyxa</taxon>
        <taxon>Phytomyxea</taxon>
        <taxon>Plasmodiophorida</taxon>
        <taxon>Plasmodiophoridae</taxon>
        <taxon>Plasmodiophora</taxon>
    </lineage>
</organism>
<dbReference type="Proteomes" id="UP000039324">
    <property type="component" value="Unassembled WGS sequence"/>
</dbReference>
<feature type="domain" description="FERM" evidence="8">
    <location>
        <begin position="386"/>
        <end position="695"/>
    </location>
</feature>
<dbReference type="PROSITE" id="PS50057">
    <property type="entry name" value="FERM_3"/>
    <property type="match status" value="1"/>
</dbReference>
<dbReference type="GO" id="GO:0005737">
    <property type="term" value="C:cytoplasm"/>
    <property type="evidence" value="ECO:0007669"/>
    <property type="project" value="UniProtKB-SubCell"/>
</dbReference>
<evidence type="ECO:0000259" key="8">
    <source>
        <dbReference type="PROSITE" id="PS50057"/>
    </source>
</evidence>
<reference evidence="10 12" key="1">
    <citation type="submission" date="2015-02" db="EMBL/GenBank/DDBJ databases">
        <authorList>
            <person name="Chooi Y.-H."/>
        </authorList>
    </citation>
    <scope>NUCLEOTIDE SEQUENCE [LARGE SCALE GENOMIC DNA]</scope>
    <source>
        <strain evidence="10">E3</strain>
    </source>
</reference>
<dbReference type="InterPro" id="IPR014352">
    <property type="entry name" value="FERM/acyl-CoA-bd_prot_sf"/>
</dbReference>
<feature type="domain" description="WW" evidence="7">
    <location>
        <begin position="13"/>
        <end position="47"/>
    </location>
</feature>
<evidence type="ECO:0008006" key="14">
    <source>
        <dbReference type="Google" id="ProtNLM"/>
    </source>
</evidence>
<dbReference type="OrthoDB" id="6108017at2759"/>
<evidence type="ECO:0000256" key="2">
    <source>
        <dbReference type="ARBA" id="ARBA00008314"/>
    </source>
</evidence>
<dbReference type="GO" id="GO:0005856">
    <property type="term" value="C:cytoskeleton"/>
    <property type="evidence" value="ECO:0007669"/>
    <property type="project" value="InterPro"/>
</dbReference>
<dbReference type="PANTHER" id="PTHR22692:SF33">
    <property type="entry name" value="MYOSIN"/>
    <property type="match status" value="1"/>
</dbReference>
<dbReference type="InterPro" id="IPR019749">
    <property type="entry name" value="Band_41_domain"/>
</dbReference>
<dbReference type="Pfam" id="PF00784">
    <property type="entry name" value="MyTH4"/>
    <property type="match status" value="1"/>
</dbReference>
<keyword evidence="11" id="KW-0496">Mitochondrion</keyword>
<dbReference type="SMART" id="SM00139">
    <property type="entry name" value="MyTH4"/>
    <property type="match status" value="1"/>
</dbReference>
<evidence type="ECO:0000256" key="1">
    <source>
        <dbReference type="ARBA" id="ARBA00004496"/>
    </source>
</evidence>
<evidence type="ECO:0000313" key="12">
    <source>
        <dbReference type="Proteomes" id="UP000039324"/>
    </source>
</evidence>
<dbReference type="OMA" id="WATIESH"/>
<gene>
    <name evidence="10" type="ORF">PBRA_004255</name>
    <name evidence="11" type="ORF">PLBR_LOCUS7618</name>
</gene>
<dbReference type="Gene3D" id="2.20.70.10">
    <property type="match status" value="1"/>
</dbReference>
<proteinExistence type="inferred from homology"/>
<comment type="similarity">
    <text evidence="2">Belongs to the TRAFAC class myosin-kinesin ATPase superfamily. Myosin family.</text>
</comment>
<feature type="compositionally biased region" description="Low complexity" evidence="6">
    <location>
        <begin position="83"/>
        <end position="92"/>
    </location>
</feature>
<keyword evidence="3" id="KW-0963">Cytoplasm</keyword>
<dbReference type="InterPro" id="IPR000857">
    <property type="entry name" value="MyTH4_dom"/>
</dbReference>
<dbReference type="SMART" id="SM00456">
    <property type="entry name" value="WW"/>
    <property type="match status" value="1"/>
</dbReference>
<dbReference type="PROSITE" id="PS50020">
    <property type="entry name" value="WW_DOMAIN_2"/>
    <property type="match status" value="1"/>
</dbReference>
<evidence type="ECO:0000259" key="9">
    <source>
        <dbReference type="PROSITE" id="PS51016"/>
    </source>
</evidence>
<name>A0A0G4IK16_PLABS</name>
<evidence type="ECO:0000313" key="11">
    <source>
        <dbReference type="EMBL" id="SPR00403.1"/>
    </source>
</evidence>
<keyword evidence="4" id="KW-0677">Repeat</keyword>
<dbReference type="AlphaFoldDB" id="A0A0G4IK16"/>
<dbReference type="PROSITE" id="PS51016">
    <property type="entry name" value="MYTH4"/>
    <property type="match status" value="1"/>
</dbReference>
<dbReference type="InterPro" id="IPR036020">
    <property type="entry name" value="WW_dom_sf"/>
</dbReference>
<dbReference type="InterPro" id="IPR001202">
    <property type="entry name" value="WW_dom"/>
</dbReference>
<dbReference type="Gene3D" id="1.20.80.10">
    <property type="match status" value="1"/>
</dbReference>
<dbReference type="Proteomes" id="UP000290189">
    <property type="component" value="Unassembled WGS sequence"/>
</dbReference>
<dbReference type="Gene3D" id="1.25.40.530">
    <property type="entry name" value="MyTH4 domain"/>
    <property type="match status" value="1"/>
</dbReference>
<accession>A0A0G4IK16</accession>
<dbReference type="SUPFAM" id="SSF47031">
    <property type="entry name" value="Second domain of FERM"/>
    <property type="match status" value="1"/>
</dbReference>
<dbReference type="CDD" id="cd00201">
    <property type="entry name" value="WW"/>
    <property type="match status" value="1"/>
</dbReference>
<feature type="domain" description="MyTH4" evidence="9">
    <location>
        <begin position="233"/>
        <end position="381"/>
    </location>
</feature>
<dbReference type="Gene3D" id="3.10.20.90">
    <property type="entry name" value="Phosphatidylinositol 3-kinase Catalytic Subunit, Chain A, domain 1"/>
    <property type="match status" value="1"/>
</dbReference>
<evidence type="ECO:0000313" key="13">
    <source>
        <dbReference type="Proteomes" id="UP000290189"/>
    </source>
</evidence>
<comment type="subcellular location">
    <subcellularLocation>
        <location evidence="1">Cytoplasm</location>
    </subcellularLocation>
</comment>
<keyword evidence="5" id="KW-0009">Actin-binding</keyword>
<dbReference type="Pfam" id="PF00397">
    <property type="entry name" value="WW"/>
    <property type="match status" value="1"/>
</dbReference>
<dbReference type="EMBL" id="CDSF01000024">
    <property type="protein sequence ID" value="CEO95529.1"/>
    <property type="molecule type" value="Genomic_DNA"/>
</dbReference>
<evidence type="ECO:0000313" key="10">
    <source>
        <dbReference type="EMBL" id="CEO95529.1"/>
    </source>
</evidence>
<feature type="region of interest" description="Disordered" evidence="6">
    <location>
        <begin position="44"/>
        <end position="155"/>
    </location>
</feature>
<dbReference type="InterPro" id="IPR019748">
    <property type="entry name" value="FERM_central"/>
</dbReference>
<dbReference type="PANTHER" id="PTHR22692">
    <property type="entry name" value="MYOSIN VII, XV"/>
    <property type="match status" value="1"/>
</dbReference>
<evidence type="ECO:0000256" key="6">
    <source>
        <dbReference type="SAM" id="MobiDB-lite"/>
    </source>
</evidence>
<evidence type="ECO:0000256" key="4">
    <source>
        <dbReference type="ARBA" id="ARBA00022737"/>
    </source>
</evidence>
<evidence type="ECO:0000256" key="3">
    <source>
        <dbReference type="ARBA" id="ARBA00022490"/>
    </source>
</evidence>
<dbReference type="CDD" id="cd14473">
    <property type="entry name" value="FERM_B-lobe"/>
    <property type="match status" value="1"/>
</dbReference>
<dbReference type="InterPro" id="IPR051567">
    <property type="entry name" value="Unconventional_Myosin_ATPase"/>
</dbReference>
<geneLocation type="mitochondrion" evidence="11"/>
<dbReference type="InterPro" id="IPR038185">
    <property type="entry name" value="MyTH4_dom_sf"/>
</dbReference>
<evidence type="ECO:0000256" key="5">
    <source>
        <dbReference type="ARBA" id="ARBA00023203"/>
    </source>
</evidence>
<dbReference type="STRING" id="37360.A0A0G4IK16"/>
<reference evidence="11 13" key="2">
    <citation type="submission" date="2018-03" db="EMBL/GenBank/DDBJ databases">
        <authorList>
            <person name="Fogelqvist J."/>
        </authorList>
    </citation>
    <scope>NUCLEOTIDE SEQUENCE [LARGE SCALE GENOMIC DNA]</scope>
</reference>
<dbReference type="EMBL" id="OVEO01000014">
    <property type="protein sequence ID" value="SPR00403.1"/>
    <property type="molecule type" value="Genomic_DNA"/>
</dbReference>
<dbReference type="GO" id="GO:0003779">
    <property type="term" value="F:actin binding"/>
    <property type="evidence" value="ECO:0007669"/>
    <property type="project" value="UniProtKB-KW"/>
</dbReference>
<dbReference type="InterPro" id="IPR011993">
    <property type="entry name" value="PH-like_dom_sf"/>
</dbReference>
<keyword evidence="12" id="KW-1185">Reference proteome</keyword>
<sequence>MPGATVPAVGSGSSSSSFWVRVLDKRSGKYYYWDKVTNKTVWKEPPGYAAQQASPNPTPTLAPRPAADSRQAVPSRPGPSKTAPPAVTAPPVDRSPPNTCPVAASYDGTSRRPSSAGPFPLRDCSIRAGPAAVDPDTSGDAIGDAKAPQQDGAVEQAGEVEQGFDLEAGDVVPPDTSVPVVVLHPATTSTPASSFRSSTSLLQSLKFAKHRSNVVQRVLRIGGILTEDQLMSFQKTPIRKALLKQNRQLDAEVMQGCKNIQSYMEDRASSKLPVYHAQKLLKAALAGDCHFRDELYLLVCKQIHNNPNDYHTLRGWDLILIFLAAFPPGPFSLVYLKKRIEAATSAEILRRASAVADRIPQICRLGPRRNTPSLAEISSIPRFKQLDIVVTFLDRSTRIFQVDSYTTVREFRRQIGMKCNLTVASPFNLYAVSATGQRSALDGDRCVLDLLVALCGSDVPASADAPFCMGGMRIEYRCEIVLPIDRTEIASDLTAVHLMYSQAVEDMRTMPKMHSIDQAVDMAAFQLQATYGDAKRDMHTPSWVSVRIREILPECIVRGLSSHLAEIERVASAISAGYLALNGTSPHAAKVAFIRAAESLPLYGSTVFDVQYGAKARLLAILHVASSGVYLMDRTSKEVVEAMPWATIESHGNTDDRLVLSVKRNAKASITIMHPKAAHISKLIGDYRAAIANGLRAIY</sequence>
<protein>
    <recommendedName>
        <fullName evidence="14">WW domain-containing protein</fullName>
    </recommendedName>
</protein>
<dbReference type="Pfam" id="PF00373">
    <property type="entry name" value="FERM_M"/>
    <property type="match status" value="1"/>
</dbReference>